<comment type="similarity">
    <text evidence="9">Belongs to the DRC2 family.</text>
</comment>
<protein>
    <recommendedName>
        <fullName evidence="10">Dynein regulatory complex subunit 2</fullName>
    </recommendedName>
</protein>
<dbReference type="HOGENOM" id="CLU_556124_0_0_1"/>
<evidence type="ECO:0000256" key="11">
    <source>
        <dbReference type="ARBA" id="ARBA00045865"/>
    </source>
</evidence>
<keyword evidence="2" id="KW-0963">Cytoplasm</keyword>
<reference evidence="14 15" key="1">
    <citation type="journal article" date="2004" name="Science">
        <title>The genome of the diatom Thalassiosira pseudonana: ecology, evolution, and metabolism.</title>
        <authorList>
            <person name="Armbrust E.V."/>
            <person name="Berges J.A."/>
            <person name="Bowler C."/>
            <person name="Green B.R."/>
            <person name="Martinez D."/>
            <person name="Putnam N.H."/>
            <person name="Zhou S."/>
            <person name="Allen A.E."/>
            <person name="Apt K.E."/>
            <person name="Bechner M."/>
            <person name="Brzezinski M.A."/>
            <person name="Chaal B.K."/>
            <person name="Chiovitti A."/>
            <person name="Davis A.K."/>
            <person name="Demarest M.S."/>
            <person name="Detter J.C."/>
            <person name="Glavina T."/>
            <person name="Goodstein D."/>
            <person name="Hadi M.Z."/>
            <person name="Hellsten U."/>
            <person name="Hildebrand M."/>
            <person name="Jenkins B.D."/>
            <person name="Jurka J."/>
            <person name="Kapitonov V.V."/>
            <person name="Kroger N."/>
            <person name="Lau W.W."/>
            <person name="Lane T.W."/>
            <person name="Larimer F.W."/>
            <person name="Lippmeier J.C."/>
            <person name="Lucas S."/>
            <person name="Medina M."/>
            <person name="Montsant A."/>
            <person name="Obornik M."/>
            <person name="Parker M.S."/>
            <person name="Palenik B."/>
            <person name="Pazour G.J."/>
            <person name="Richardson P.M."/>
            <person name="Rynearson T.A."/>
            <person name="Saito M.A."/>
            <person name="Schwartz D.C."/>
            <person name="Thamatrakoln K."/>
            <person name="Valentin K."/>
            <person name="Vardi A."/>
            <person name="Wilkerson F.P."/>
            <person name="Rokhsar D.S."/>
        </authorList>
    </citation>
    <scope>NUCLEOTIDE SEQUENCE [LARGE SCALE GENOMIC DNA]</scope>
    <source>
        <strain evidence="14 15">CCMP1335</strain>
    </source>
</reference>
<dbReference type="OMA" id="WEYLDLF"/>
<dbReference type="GO" id="GO:0060285">
    <property type="term" value="P:cilium-dependent cell motility"/>
    <property type="evidence" value="ECO:0000318"/>
    <property type="project" value="GO_Central"/>
</dbReference>
<proteinExistence type="inferred from homology"/>
<evidence type="ECO:0000256" key="12">
    <source>
        <dbReference type="SAM" id="Coils"/>
    </source>
</evidence>
<keyword evidence="15" id="KW-1185">Reference proteome</keyword>
<dbReference type="GO" id="GO:0003352">
    <property type="term" value="P:regulation of cilium movement"/>
    <property type="evidence" value="ECO:0000318"/>
    <property type="project" value="GO_Central"/>
</dbReference>
<dbReference type="InterPro" id="IPR039505">
    <property type="entry name" value="DRC1/2_N"/>
</dbReference>
<accession>B8C7Y7</accession>
<evidence type="ECO:0000256" key="3">
    <source>
        <dbReference type="ARBA" id="ARBA00022846"/>
    </source>
</evidence>
<name>B8C7Y7_THAPS</name>
<sequence>METAEQPQEMHSDITTSPPTIAQRLKQELALSSIHRNEVESHWRQILRKEKFQELKDEIGPLAEYHERNVKRKIHVIESTQQEFDHLQELYRKTMVANILRMDELITIHDDQMILLERDFRERVSLLQKEFHCDVERIVQQYDSEKDSVHQSIQKVERNDHYRKELLRQEQHNELEEIKNRNLGEINSLRSQLKSKVEEVEEQFEQAHSDFAQSTNFAKAAYEQLKAKDSKMQKDIDRKTRHVDRLRSEIQRFQLIAKQEEVQNRERQQALLQRKTRAIKMFQMTKDEMANFRKYQQQRLIVLSRNANDRKEEMRQQYLLAERVKKIATACQKCETSREEFAHVLRDVIGNASVAKDDHVPSSFLQDDLMVEESIEVNPKKNTLLWNNTHHFWDKYNMAQIDVIALGKQVDRLKQKEQALRKKLKMYQDGITVNDDVLKDRNPLLVINGKMNIPQEGNVRIGRNGRKVMRRLTVVDGNHITNCFATQQLSR</sequence>
<dbReference type="PaxDb" id="35128-Thaps7939"/>
<keyword evidence="5" id="KW-0969">Cilium</keyword>
<evidence type="ECO:0000259" key="13">
    <source>
        <dbReference type="Pfam" id="PF14772"/>
    </source>
</evidence>
<keyword evidence="3" id="KW-0282">Flagellum</keyword>
<evidence type="ECO:0000256" key="1">
    <source>
        <dbReference type="ARBA" id="ARBA00004611"/>
    </source>
</evidence>
<dbReference type="GeneID" id="7443508"/>
<organism evidence="14 15">
    <name type="scientific">Thalassiosira pseudonana</name>
    <name type="common">Marine diatom</name>
    <name type="synonym">Cyclotella nana</name>
    <dbReference type="NCBI Taxonomy" id="35128"/>
    <lineage>
        <taxon>Eukaryota</taxon>
        <taxon>Sar</taxon>
        <taxon>Stramenopiles</taxon>
        <taxon>Ochrophyta</taxon>
        <taxon>Bacillariophyta</taxon>
        <taxon>Coscinodiscophyceae</taxon>
        <taxon>Thalassiosirophycidae</taxon>
        <taxon>Thalassiosirales</taxon>
        <taxon>Thalassiosiraceae</taxon>
        <taxon>Thalassiosira</taxon>
    </lineage>
</organism>
<keyword evidence="4 12" id="KW-0175">Coiled coil</keyword>
<dbReference type="Pfam" id="PF14772">
    <property type="entry name" value="NYD-SP28"/>
    <property type="match status" value="1"/>
</dbReference>
<reference evidence="14 15" key="2">
    <citation type="journal article" date="2008" name="Nature">
        <title>The Phaeodactylum genome reveals the evolutionary history of diatom genomes.</title>
        <authorList>
            <person name="Bowler C."/>
            <person name="Allen A.E."/>
            <person name="Badger J.H."/>
            <person name="Grimwood J."/>
            <person name="Jabbari K."/>
            <person name="Kuo A."/>
            <person name="Maheswari U."/>
            <person name="Martens C."/>
            <person name="Maumus F."/>
            <person name="Otillar R.P."/>
            <person name="Rayko E."/>
            <person name="Salamov A."/>
            <person name="Vandepoele K."/>
            <person name="Beszteri B."/>
            <person name="Gruber A."/>
            <person name="Heijde M."/>
            <person name="Katinka M."/>
            <person name="Mock T."/>
            <person name="Valentin K."/>
            <person name="Verret F."/>
            <person name="Berges J.A."/>
            <person name="Brownlee C."/>
            <person name="Cadoret J.P."/>
            <person name="Chiovitti A."/>
            <person name="Choi C.J."/>
            <person name="Coesel S."/>
            <person name="De Martino A."/>
            <person name="Detter J.C."/>
            <person name="Durkin C."/>
            <person name="Falciatore A."/>
            <person name="Fournet J."/>
            <person name="Haruta M."/>
            <person name="Huysman M.J."/>
            <person name="Jenkins B.D."/>
            <person name="Jiroutova K."/>
            <person name="Jorgensen R.E."/>
            <person name="Joubert Y."/>
            <person name="Kaplan A."/>
            <person name="Kroger N."/>
            <person name="Kroth P.G."/>
            <person name="La Roche J."/>
            <person name="Lindquist E."/>
            <person name="Lommer M."/>
            <person name="Martin-Jezequel V."/>
            <person name="Lopez P.J."/>
            <person name="Lucas S."/>
            <person name="Mangogna M."/>
            <person name="McGinnis K."/>
            <person name="Medlin L.K."/>
            <person name="Montsant A."/>
            <person name="Oudot-Le Secq M.P."/>
            <person name="Napoli C."/>
            <person name="Obornik M."/>
            <person name="Parker M.S."/>
            <person name="Petit J.L."/>
            <person name="Porcel B.M."/>
            <person name="Poulsen N."/>
            <person name="Robison M."/>
            <person name="Rychlewski L."/>
            <person name="Rynearson T.A."/>
            <person name="Schmutz J."/>
            <person name="Shapiro H."/>
            <person name="Siaut M."/>
            <person name="Stanley M."/>
            <person name="Sussman M.R."/>
            <person name="Taylor A.R."/>
            <person name="Vardi A."/>
            <person name="von Dassow P."/>
            <person name="Vyverman W."/>
            <person name="Willis A."/>
            <person name="Wyrwicz L.S."/>
            <person name="Rokhsar D.S."/>
            <person name="Weissenbach J."/>
            <person name="Armbrust E.V."/>
            <person name="Green B.R."/>
            <person name="Van de Peer Y."/>
            <person name="Grigoriev I.V."/>
        </authorList>
    </citation>
    <scope>NUCLEOTIDE SEQUENCE [LARGE SCALE GENOMIC DNA]</scope>
    <source>
        <strain evidence="14 15">CCMP1335</strain>
    </source>
</reference>
<evidence type="ECO:0000256" key="7">
    <source>
        <dbReference type="ARBA" id="ARBA00023273"/>
    </source>
</evidence>
<dbReference type="RefSeq" id="XP_002292217.1">
    <property type="nucleotide sequence ID" value="XM_002292181.1"/>
</dbReference>
<dbReference type="eggNOG" id="ENOG502QQDD">
    <property type="taxonomic scope" value="Eukaryota"/>
</dbReference>
<comment type="function">
    <text evidence="11">Component of the nexin-dynein regulatory complex (N-DRC), a key regulator of ciliary/flagellar motility which maintains the alignment and integrity of the distal axoneme and regulates microtubule sliding in motile axonemes. Plays a critical role in the assembly of N-DRC and also stabilizes the assembly of multiple inner dynein arms and radial spokes. Coassembles with DRC1 to form a central scaffold needed for assembly of the N-DRC and its attachment to the outer doublet microtubules.</text>
</comment>
<evidence type="ECO:0000313" key="14">
    <source>
        <dbReference type="EMBL" id="EED90192.1"/>
    </source>
</evidence>
<feature type="coiled-coil region" evidence="12">
    <location>
        <begin position="183"/>
        <end position="210"/>
    </location>
</feature>
<keyword evidence="6" id="KW-0206">Cytoskeleton</keyword>
<dbReference type="AlphaFoldDB" id="B8C7Y7"/>
<dbReference type="Proteomes" id="UP000001449">
    <property type="component" value="Chromosome 9"/>
</dbReference>
<evidence type="ECO:0000256" key="6">
    <source>
        <dbReference type="ARBA" id="ARBA00023212"/>
    </source>
</evidence>
<gene>
    <name evidence="14" type="ORF">THAPSDRAFT_7939</name>
</gene>
<dbReference type="EMBL" id="CM000645">
    <property type="protein sequence ID" value="EED90192.1"/>
    <property type="molecule type" value="Genomic_DNA"/>
</dbReference>
<evidence type="ECO:0000256" key="9">
    <source>
        <dbReference type="ARBA" id="ARBA00038424"/>
    </source>
</evidence>
<evidence type="ECO:0000256" key="8">
    <source>
        <dbReference type="ARBA" id="ARBA00037841"/>
    </source>
</evidence>
<dbReference type="GO" id="GO:0005858">
    <property type="term" value="C:axonemal dynein complex"/>
    <property type="evidence" value="ECO:0007669"/>
    <property type="project" value="InterPro"/>
</dbReference>
<dbReference type="GO" id="GO:0070286">
    <property type="term" value="P:axonemal dynein complex assembly"/>
    <property type="evidence" value="ECO:0000318"/>
    <property type="project" value="GO_Central"/>
</dbReference>
<dbReference type="InParanoid" id="B8C7Y7"/>
<feature type="domain" description="Dynein regulatory complex protein 1/2 N-terminal" evidence="13">
    <location>
        <begin position="22"/>
        <end position="95"/>
    </location>
</feature>
<dbReference type="PANTHER" id="PTHR21625:SF0">
    <property type="entry name" value="DYNEIN REGULATORY COMPLEX SUBUNIT 2"/>
    <property type="match status" value="1"/>
</dbReference>
<evidence type="ECO:0000256" key="4">
    <source>
        <dbReference type="ARBA" id="ARBA00023054"/>
    </source>
</evidence>
<evidence type="ECO:0000256" key="5">
    <source>
        <dbReference type="ARBA" id="ARBA00023069"/>
    </source>
</evidence>
<feature type="coiled-coil region" evidence="12">
    <location>
        <begin position="403"/>
        <end position="430"/>
    </location>
</feature>
<dbReference type="STRING" id="35128.B8C7Y7"/>
<evidence type="ECO:0000256" key="2">
    <source>
        <dbReference type="ARBA" id="ARBA00022490"/>
    </source>
</evidence>
<evidence type="ECO:0000313" key="15">
    <source>
        <dbReference type="Proteomes" id="UP000001449"/>
    </source>
</evidence>
<keyword evidence="7" id="KW-0966">Cell projection</keyword>
<dbReference type="InterPro" id="IPR039750">
    <property type="entry name" value="DRC1/DRC2"/>
</dbReference>
<dbReference type="PANTHER" id="PTHR21625">
    <property type="entry name" value="NYD-SP28 PROTEIN"/>
    <property type="match status" value="1"/>
</dbReference>
<dbReference type="GO" id="GO:0005930">
    <property type="term" value="C:axoneme"/>
    <property type="evidence" value="ECO:0000318"/>
    <property type="project" value="GO_Central"/>
</dbReference>
<comment type="subcellular location">
    <subcellularLocation>
        <location evidence="1">Cytoplasm</location>
        <location evidence="1">Cytoskeleton</location>
        <location evidence="1">Flagellum axoneme</location>
    </subcellularLocation>
    <subcellularLocation>
        <location evidence="8">Cytoplasm</location>
        <location evidence="8">Cytoskeleton</location>
        <location evidence="8">Flagellum basal body</location>
    </subcellularLocation>
</comment>
<evidence type="ECO:0000256" key="10">
    <source>
        <dbReference type="ARBA" id="ARBA00040899"/>
    </source>
</evidence>
<dbReference type="KEGG" id="tps:THAPSDRAFT_7939"/>